<protein>
    <submittedName>
        <fullName evidence="1">Uncharacterized protein</fullName>
    </submittedName>
</protein>
<evidence type="ECO:0000313" key="1">
    <source>
        <dbReference type="EMBL" id="SFL83683.1"/>
    </source>
</evidence>
<proteinExistence type="predicted"/>
<keyword evidence="2" id="KW-1185">Reference proteome</keyword>
<dbReference type="EMBL" id="FOUF01000001">
    <property type="protein sequence ID" value="SFL83683.1"/>
    <property type="molecule type" value="Genomic_DNA"/>
</dbReference>
<organism evidence="1 2">
    <name type="scientific">Nitrosomonas nitrosa</name>
    <dbReference type="NCBI Taxonomy" id="52442"/>
    <lineage>
        <taxon>Bacteria</taxon>
        <taxon>Pseudomonadati</taxon>
        <taxon>Pseudomonadota</taxon>
        <taxon>Betaproteobacteria</taxon>
        <taxon>Nitrosomonadales</taxon>
        <taxon>Nitrosomonadaceae</taxon>
        <taxon>Nitrosomonas</taxon>
    </lineage>
</organism>
<evidence type="ECO:0000313" key="2">
    <source>
        <dbReference type="Proteomes" id="UP000199561"/>
    </source>
</evidence>
<gene>
    <name evidence="1" type="ORF">SAMN05421880_10190</name>
</gene>
<dbReference type="Proteomes" id="UP000199561">
    <property type="component" value="Unassembled WGS sequence"/>
</dbReference>
<sequence length="65" mass="7772">MEPERQFPLFRQEADQIRKLTMEFSRLKNNLLVKNKFTKKTTQTDYSLGQPENISNLIIIRQPHP</sequence>
<dbReference type="AlphaFoldDB" id="A0A1I4KYL1"/>
<reference evidence="1 2" key="1">
    <citation type="submission" date="2016-10" db="EMBL/GenBank/DDBJ databases">
        <authorList>
            <person name="de Groot N.N."/>
        </authorList>
    </citation>
    <scope>NUCLEOTIDE SEQUENCE [LARGE SCALE GENOMIC DNA]</scope>
    <source>
        <strain evidence="1 2">Nm146</strain>
    </source>
</reference>
<accession>A0A1I4KYL1</accession>
<name>A0A1I4KYL1_9PROT</name>